<dbReference type="Proteomes" id="UP001280581">
    <property type="component" value="Unassembled WGS sequence"/>
</dbReference>
<protein>
    <submittedName>
        <fullName evidence="1">Uncharacterized protein</fullName>
    </submittedName>
</protein>
<gene>
    <name evidence="1" type="ORF">GRF29_44g762750</name>
</gene>
<accession>A0AAN6LZY0</accession>
<name>A0AAN6LZY0_9PLEO</name>
<dbReference type="EMBL" id="WVTA01000005">
    <property type="protein sequence ID" value="KAK3209818.1"/>
    <property type="molecule type" value="Genomic_DNA"/>
</dbReference>
<dbReference type="AlphaFoldDB" id="A0AAN6LZY0"/>
<reference evidence="1 2" key="1">
    <citation type="submission" date="2021-02" db="EMBL/GenBank/DDBJ databases">
        <title>Genome assembly of Pseudopithomyces chartarum.</title>
        <authorList>
            <person name="Jauregui R."/>
            <person name="Singh J."/>
            <person name="Voisey C."/>
        </authorList>
    </citation>
    <scope>NUCLEOTIDE SEQUENCE [LARGE SCALE GENOMIC DNA]</scope>
    <source>
        <strain evidence="1 2">AGR01</strain>
    </source>
</reference>
<sequence>MATMFQALISCLTGVEPETSTATISDEKHTPLTPHQPHTAEELAEQVVHAIVAAEKSGAELARVLDNIVSEYGWTEKIAQWVLVKMESALKEAEKLQGPLKDAYNKACEAAFAIEGFVQEHPVFCTVIALGVLVMLTPWVLGALGFGELGPIEGMLTLTQ</sequence>
<organism evidence="1 2">
    <name type="scientific">Pseudopithomyces chartarum</name>
    <dbReference type="NCBI Taxonomy" id="1892770"/>
    <lineage>
        <taxon>Eukaryota</taxon>
        <taxon>Fungi</taxon>
        <taxon>Dikarya</taxon>
        <taxon>Ascomycota</taxon>
        <taxon>Pezizomycotina</taxon>
        <taxon>Dothideomycetes</taxon>
        <taxon>Pleosporomycetidae</taxon>
        <taxon>Pleosporales</taxon>
        <taxon>Massarineae</taxon>
        <taxon>Didymosphaeriaceae</taxon>
        <taxon>Pseudopithomyces</taxon>
    </lineage>
</organism>
<comment type="caution">
    <text evidence="1">The sequence shown here is derived from an EMBL/GenBank/DDBJ whole genome shotgun (WGS) entry which is preliminary data.</text>
</comment>
<proteinExistence type="predicted"/>
<evidence type="ECO:0000313" key="1">
    <source>
        <dbReference type="EMBL" id="KAK3209818.1"/>
    </source>
</evidence>
<evidence type="ECO:0000313" key="2">
    <source>
        <dbReference type="Proteomes" id="UP001280581"/>
    </source>
</evidence>
<keyword evidence="2" id="KW-1185">Reference proteome</keyword>